<reference evidence="6" key="1">
    <citation type="submission" date="2023-08" db="EMBL/GenBank/DDBJ databases">
        <title>Genomic characterization of piscicolin 126 produced by Carnobacterium maltaromaticum CM22 strain isolated from salmon (Salmo salar).</title>
        <authorList>
            <person name="Gonzalez-Gragera E."/>
            <person name="Garcia-Lopez J.D."/>
            <person name="Teso-Perez C."/>
            <person name="Gimenez-Hernandez I."/>
            <person name="Peralta-Sanchez J.M."/>
            <person name="Valdivia E."/>
            <person name="Montalban-Lopez M."/>
            <person name="Martin-Platero A.M."/>
            <person name="Banos A."/>
            <person name="Martinez-Bueno M."/>
        </authorList>
    </citation>
    <scope>NUCLEOTIDE SEQUENCE</scope>
    <source>
        <strain evidence="6">CM22</strain>
    </source>
</reference>
<gene>
    <name evidence="6" type="ORF">RAK27_04160</name>
</gene>
<dbReference type="Pfam" id="PF12796">
    <property type="entry name" value="Ank_2"/>
    <property type="match status" value="1"/>
</dbReference>
<keyword evidence="5" id="KW-0812">Transmembrane</keyword>
<evidence type="ECO:0000313" key="7">
    <source>
        <dbReference type="Proteomes" id="UP001290462"/>
    </source>
</evidence>
<keyword evidence="5" id="KW-0472">Membrane</keyword>
<feature type="repeat" description="ANK" evidence="3">
    <location>
        <begin position="207"/>
        <end position="244"/>
    </location>
</feature>
<dbReference type="Gene3D" id="1.25.40.20">
    <property type="entry name" value="Ankyrin repeat-containing domain"/>
    <property type="match status" value="1"/>
</dbReference>
<accession>A0AAW9JW15</accession>
<dbReference type="Proteomes" id="UP001290462">
    <property type="component" value="Unassembled WGS sequence"/>
</dbReference>
<dbReference type="PRINTS" id="PR01415">
    <property type="entry name" value="ANKYRIN"/>
</dbReference>
<dbReference type="SMART" id="SM00248">
    <property type="entry name" value="ANK"/>
    <property type="match status" value="5"/>
</dbReference>
<keyword evidence="1" id="KW-0677">Repeat</keyword>
<dbReference type="RefSeq" id="WP_056999791.1">
    <property type="nucleotide sequence ID" value="NZ_BJOJ01000068.1"/>
</dbReference>
<dbReference type="InterPro" id="IPR036770">
    <property type="entry name" value="Ankyrin_rpt-contain_sf"/>
</dbReference>
<name>A0AAW9JW15_CARML</name>
<dbReference type="InterPro" id="IPR002110">
    <property type="entry name" value="Ankyrin_rpt"/>
</dbReference>
<evidence type="ECO:0000256" key="2">
    <source>
        <dbReference type="ARBA" id="ARBA00023043"/>
    </source>
</evidence>
<evidence type="ECO:0000256" key="5">
    <source>
        <dbReference type="SAM" id="Phobius"/>
    </source>
</evidence>
<protein>
    <submittedName>
        <fullName evidence="6">Ankyrin repeat domain-containing protein</fullName>
    </submittedName>
</protein>
<dbReference type="PROSITE" id="PS50088">
    <property type="entry name" value="ANK_REPEAT"/>
    <property type="match status" value="2"/>
</dbReference>
<evidence type="ECO:0000256" key="1">
    <source>
        <dbReference type="ARBA" id="ARBA00022737"/>
    </source>
</evidence>
<feature type="compositionally biased region" description="Basic and acidic residues" evidence="4">
    <location>
        <begin position="60"/>
        <end position="69"/>
    </location>
</feature>
<feature type="repeat" description="ANK" evidence="3">
    <location>
        <begin position="107"/>
        <end position="139"/>
    </location>
</feature>
<feature type="region of interest" description="Disordered" evidence="4">
    <location>
        <begin position="32"/>
        <end position="72"/>
    </location>
</feature>
<keyword evidence="2 3" id="KW-0040">ANK repeat</keyword>
<dbReference type="Pfam" id="PF00023">
    <property type="entry name" value="Ank"/>
    <property type="match status" value="1"/>
</dbReference>
<evidence type="ECO:0000313" key="6">
    <source>
        <dbReference type="EMBL" id="MDZ5757845.1"/>
    </source>
</evidence>
<dbReference type="SUPFAM" id="SSF48403">
    <property type="entry name" value="Ankyrin repeat"/>
    <property type="match status" value="1"/>
</dbReference>
<organism evidence="6 7">
    <name type="scientific">Carnobacterium maltaromaticum</name>
    <name type="common">Carnobacterium piscicola</name>
    <dbReference type="NCBI Taxonomy" id="2751"/>
    <lineage>
        <taxon>Bacteria</taxon>
        <taxon>Bacillati</taxon>
        <taxon>Bacillota</taxon>
        <taxon>Bacilli</taxon>
        <taxon>Lactobacillales</taxon>
        <taxon>Carnobacteriaceae</taxon>
        <taxon>Carnobacterium</taxon>
    </lineage>
</organism>
<evidence type="ECO:0000256" key="4">
    <source>
        <dbReference type="SAM" id="MobiDB-lite"/>
    </source>
</evidence>
<keyword evidence="5" id="KW-1133">Transmembrane helix</keyword>
<evidence type="ECO:0000256" key="3">
    <source>
        <dbReference type="PROSITE-ProRule" id="PRU00023"/>
    </source>
</evidence>
<feature type="transmembrane region" description="Helical" evidence="5">
    <location>
        <begin position="6"/>
        <end position="27"/>
    </location>
</feature>
<dbReference type="PANTHER" id="PTHR24198:SF165">
    <property type="entry name" value="ANKYRIN REPEAT-CONTAINING PROTEIN-RELATED"/>
    <property type="match status" value="1"/>
</dbReference>
<dbReference type="AlphaFoldDB" id="A0AAW9JW15"/>
<feature type="compositionally biased region" description="Polar residues" evidence="4">
    <location>
        <begin position="40"/>
        <end position="59"/>
    </location>
</feature>
<sequence>MKKNYVLFFSLIGIVLISIGIFSVTLLKDSSTRSKDQSTSEKQPTSQTSDSKQIESSQELESKENEVMKTDNPQLNQELITATANQNLSEIKRLLTVGANVDAMDEKQQTGLLVATHKNNVEMAEIFLLNGANVNQQDAIQDSPFLYAGAEGRTEILQMMLAYNPDTTLTNRFGGTALIPAAEKGHLDNVRLLLEQTDIDVNHVNQPGWTALLEAIVLTNGDTTQQQIVQVLLEHGADPNLADANGIRPLRHANQMGYGKIAEELRNAGAYE</sequence>
<proteinExistence type="predicted"/>
<dbReference type="PANTHER" id="PTHR24198">
    <property type="entry name" value="ANKYRIN REPEAT AND PROTEIN KINASE DOMAIN-CONTAINING PROTEIN"/>
    <property type="match status" value="1"/>
</dbReference>
<comment type="caution">
    <text evidence="6">The sequence shown here is derived from an EMBL/GenBank/DDBJ whole genome shotgun (WGS) entry which is preliminary data.</text>
</comment>
<dbReference type="EMBL" id="JAVBVO010000002">
    <property type="protein sequence ID" value="MDZ5757845.1"/>
    <property type="molecule type" value="Genomic_DNA"/>
</dbReference>